<gene>
    <name evidence="1" type="ORF">K239x_24100</name>
</gene>
<sequence>MTGTAHCSASICTQTTSSAGFLSRKNFIVMNCQTLAQRISELQPELSPADVARLCLLILTQTPDVDSLAADDVLMKAWRNASFRLEAATDQHSAVSIELDEMCGDGPIQFTPDQLWILLRAVKVQSQILELYTDEAVLVK</sequence>
<evidence type="ECO:0000313" key="2">
    <source>
        <dbReference type="Proteomes" id="UP000319817"/>
    </source>
</evidence>
<name>A0A517NTK2_9BACT</name>
<proteinExistence type="predicted"/>
<protein>
    <submittedName>
        <fullName evidence="1">Uncharacterized protein</fullName>
    </submittedName>
</protein>
<evidence type="ECO:0000313" key="1">
    <source>
        <dbReference type="EMBL" id="QDT10454.1"/>
    </source>
</evidence>
<keyword evidence="2" id="KW-1185">Reference proteome</keyword>
<dbReference type="EMBL" id="CP036526">
    <property type="protein sequence ID" value="QDT10454.1"/>
    <property type="molecule type" value="Genomic_DNA"/>
</dbReference>
<dbReference type="AlphaFoldDB" id="A0A517NTK2"/>
<organism evidence="1 2">
    <name type="scientific">Stieleria marina</name>
    <dbReference type="NCBI Taxonomy" id="1930275"/>
    <lineage>
        <taxon>Bacteria</taxon>
        <taxon>Pseudomonadati</taxon>
        <taxon>Planctomycetota</taxon>
        <taxon>Planctomycetia</taxon>
        <taxon>Pirellulales</taxon>
        <taxon>Pirellulaceae</taxon>
        <taxon>Stieleria</taxon>
    </lineage>
</organism>
<accession>A0A517NTK2</accession>
<reference evidence="1 2" key="1">
    <citation type="submission" date="2019-02" db="EMBL/GenBank/DDBJ databases">
        <title>Deep-cultivation of Planctomycetes and their phenomic and genomic characterization uncovers novel biology.</title>
        <authorList>
            <person name="Wiegand S."/>
            <person name="Jogler M."/>
            <person name="Boedeker C."/>
            <person name="Pinto D."/>
            <person name="Vollmers J."/>
            <person name="Rivas-Marin E."/>
            <person name="Kohn T."/>
            <person name="Peeters S.H."/>
            <person name="Heuer A."/>
            <person name="Rast P."/>
            <person name="Oberbeckmann S."/>
            <person name="Bunk B."/>
            <person name="Jeske O."/>
            <person name="Meyerdierks A."/>
            <person name="Storesund J.E."/>
            <person name="Kallscheuer N."/>
            <person name="Luecker S."/>
            <person name="Lage O.M."/>
            <person name="Pohl T."/>
            <person name="Merkel B.J."/>
            <person name="Hornburger P."/>
            <person name="Mueller R.-W."/>
            <person name="Bruemmer F."/>
            <person name="Labrenz M."/>
            <person name="Spormann A.M."/>
            <person name="Op den Camp H."/>
            <person name="Overmann J."/>
            <person name="Amann R."/>
            <person name="Jetten M.S.M."/>
            <person name="Mascher T."/>
            <person name="Medema M.H."/>
            <person name="Devos D.P."/>
            <person name="Kaster A.-K."/>
            <person name="Ovreas L."/>
            <person name="Rohde M."/>
            <person name="Galperin M.Y."/>
            <person name="Jogler C."/>
        </authorList>
    </citation>
    <scope>NUCLEOTIDE SEQUENCE [LARGE SCALE GENOMIC DNA]</scope>
    <source>
        <strain evidence="1 2">K23_9</strain>
    </source>
</reference>
<dbReference type="Proteomes" id="UP000319817">
    <property type="component" value="Chromosome"/>
</dbReference>